<reference evidence="4" key="1">
    <citation type="journal article" date="2019" name="Int. J. Syst. Evol. Microbiol.">
        <title>The Global Catalogue of Microorganisms (GCM) 10K type strain sequencing project: providing services to taxonomists for standard genome sequencing and annotation.</title>
        <authorList>
            <consortium name="The Broad Institute Genomics Platform"/>
            <consortium name="The Broad Institute Genome Sequencing Center for Infectious Disease"/>
            <person name="Wu L."/>
            <person name="Ma J."/>
        </authorList>
    </citation>
    <scope>NUCLEOTIDE SEQUENCE [LARGE SCALE GENOMIC DNA]</scope>
    <source>
        <strain evidence="4">DFY41</strain>
    </source>
</reference>
<sequence>MSVESLESVRKRVSVEVPRERAFEVFTRHMAGWWNPDHHIGAEPYADLVLEPREGGAWYEVDAGGSRCDWGRVLVWEPPGRVVLNWQISAQWEYDPEQLTELELRFTALSETSTLVELEHRKLENLGAAAAELRAQFDDPAGWQGLLDRFAAQV</sequence>
<name>A0ABW0BKC4_9ACTN</name>
<evidence type="ECO:0000256" key="1">
    <source>
        <dbReference type="ARBA" id="ARBA00006817"/>
    </source>
</evidence>
<proteinExistence type="inferred from homology"/>
<dbReference type="EMBL" id="JBHSKD010000009">
    <property type="protein sequence ID" value="MFC5177176.1"/>
    <property type="molecule type" value="Genomic_DNA"/>
</dbReference>
<evidence type="ECO:0000313" key="4">
    <source>
        <dbReference type="Proteomes" id="UP001596087"/>
    </source>
</evidence>
<comment type="caution">
    <text evidence="3">The sequence shown here is derived from an EMBL/GenBank/DDBJ whole genome shotgun (WGS) entry which is preliminary data.</text>
</comment>
<evidence type="ECO:0000313" key="3">
    <source>
        <dbReference type="EMBL" id="MFC5177176.1"/>
    </source>
</evidence>
<organism evidence="3 4">
    <name type="scientific">Nocardioides taihuensis</name>
    <dbReference type="NCBI Taxonomy" id="1835606"/>
    <lineage>
        <taxon>Bacteria</taxon>
        <taxon>Bacillati</taxon>
        <taxon>Actinomycetota</taxon>
        <taxon>Actinomycetes</taxon>
        <taxon>Propionibacteriales</taxon>
        <taxon>Nocardioidaceae</taxon>
        <taxon>Nocardioides</taxon>
    </lineage>
</organism>
<keyword evidence="4" id="KW-1185">Reference proteome</keyword>
<feature type="domain" description="Activator of Hsp90 ATPase homologue 1/2-like C-terminal" evidence="2">
    <location>
        <begin position="17"/>
        <end position="152"/>
    </location>
</feature>
<dbReference type="RefSeq" id="WP_378589966.1">
    <property type="nucleotide sequence ID" value="NZ_JBHSKD010000009.1"/>
</dbReference>
<accession>A0ABW0BKC4</accession>
<comment type="similarity">
    <text evidence="1">Belongs to the AHA1 family.</text>
</comment>
<evidence type="ECO:0000259" key="2">
    <source>
        <dbReference type="Pfam" id="PF08327"/>
    </source>
</evidence>
<dbReference type="CDD" id="cd08891">
    <property type="entry name" value="SRPBCC_CalC"/>
    <property type="match status" value="1"/>
</dbReference>
<dbReference type="Gene3D" id="3.30.530.20">
    <property type="match status" value="1"/>
</dbReference>
<dbReference type="InterPro" id="IPR013538">
    <property type="entry name" value="ASHA1/2-like_C"/>
</dbReference>
<protein>
    <submittedName>
        <fullName evidence="3">SRPBCC family protein</fullName>
    </submittedName>
</protein>
<dbReference type="Proteomes" id="UP001596087">
    <property type="component" value="Unassembled WGS sequence"/>
</dbReference>
<dbReference type="Pfam" id="PF08327">
    <property type="entry name" value="AHSA1"/>
    <property type="match status" value="1"/>
</dbReference>
<gene>
    <name evidence="3" type="ORF">ACFPGP_10865</name>
</gene>
<dbReference type="SUPFAM" id="SSF55961">
    <property type="entry name" value="Bet v1-like"/>
    <property type="match status" value="1"/>
</dbReference>
<dbReference type="InterPro" id="IPR023393">
    <property type="entry name" value="START-like_dom_sf"/>
</dbReference>